<dbReference type="InterPro" id="IPR036909">
    <property type="entry name" value="Cyt_c-like_dom_sf"/>
</dbReference>
<dbReference type="Gene3D" id="2.60.40.10">
    <property type="entry name" value="Immunoglobulins"/>
    <property type="match status" value="2"/>
</dbReference>
<feature type="chain" id="PRO_5045366305" evidence="3">
    <location>
        <begin position="22"/>
        <end position="718"/>
    </location>
</feature>
<keyword evidence="3" id="KW-0732">Signal</keyword>
<name>A0ABT0LJ46_9GAMM</name>
<keyword evidence="6" id="KW-1185">Reference proteome</keyword>
<feature type="signal peptide" evidence="3">
    <location>
        <begin position="1"/>
        <end position="21"/>
    </location>
</feature>
<dbReference type="GO" id="GO:0004601">
    <property type="term" value="F:peroxidase activity"/>
    <property type="evidence" value="ECO:0007669"/>
    <property type="project" value="UniProtKB-KW"/>
</dbReference>
<dbReference type="Pfam" id="PF22352">
    <property type="entry name" value="K319L-like_PKD"/>
    <property type="match status" value="1"/>
</dbReference>
<reference evidence="5 6" key="1">
    <citation type="submission" date="2022-01" db="EMBL/GenBank/DDBJ databases">
        <title>Whole genome-based taxonomy of the Shewanellaceae.</title>
        <authorList>
            <person name="Martin-Rodriguez A.J."/>
        </authorList>
    </citation>
    <scope>NUCLEOTIDE SEQUENCE [LARGE SCALE GENOMIC DNA]</scope>
    <source>
        <strain evidence="5 6">DSM 17177</strain>
    </source>
</reference>
<dbReference type="SUPFAM" id="SSF46626">
    <property type="entry name" value="Cytochrome c"/>
    <property type="match status" value="2"/>
</dbReference>
<accession>A0ABT0LJ46</accession>
<dbReference type="InterPro" id="IPR051395">
    <property type="entry name" value="Cytochrome_c_Peroxidase/MauG"/>
</dbReference>
<dbReference type="InterPro" id="IPR013783">
    <property type="entry name" value="Ig-like_fold"/>
</dbReference>
<organism evidence="5 6">
    <name type="scientific">Shewanella surugensis</name>
    <dbReference type="NCBI Taxonomy" id="212020"/>
    <lineage>
        <taxon>Bacteria</taxon>
        <taxon>Pseudomonadati</taxon>
        <taxon>Pseudomonadota</taxon>
        <taxon>Gammaproteobacteria</taxon>
        <taxon>Alteromonadales</taxon>
        <taxon>Shewanellaceae</taxon>
        <taxon>Shewanella</taxon>
    </lineage>
</organism>
<dbReference type="RefSeq" id="WP_248943159.1">
    <property type="nucleotide sequence ID" value="NZ_JAKIKS010000200.1"/>
</dbReference>
<dbReference type="EMBL" id="JAKIKS010000200">
    <property type="protein sequence ID" value="MCL1127724.1"/>
    <property type="molecule type" value="Genomic_DNA"/>
</dbReference>
<dbReference type="Pfam" id="PF03150">
    <property type="entry name" value="CCP_MauG"/>
    <property type="match status" value="1"/>
</dbReference>
<evidence type="ECO:0000313" key="6">
    <source>
        <dbReference type="Proteomes" id="UP001203423"/>
    </source>
</evidence>
<gene>
    <name evidence="5" type="ORF">L2764_25435</name>
</gene>
<evidence type="ECO:0000259" key="4">
    <source>
        <dbReference type="Pfam" id="PF03150"/>
    </source>
</evidence>
<keyword evidence="5" id="KW-0575">Peroxidase</keyword>
<protein>
    <submittedName>
        <fullName evidence="5">Cytochrome-c peroxidase</fullName>
    </submittedName>
</protein>
<evidence type="ECO:0000256" key="2">
    <source>
        <dbReference type="ARBA" id="ARBA00023002"/>
    </source>
</evidence>
<dbReference type="InterPro" id="IPR004852">
    <property type="entry name" value="Di-haem_cyt_c_peroxidsae"/>
</dbReference>
<dbReference type="PROSITE" id="PS51257">
    <property type="entry name" value="PROKAR_LIPOPROTEIN"/>
    <property type="match status" value="1"/>
</dbReference>
<feature type="domain" description="Di-haem cytochrome c peroxidase" evidence="4">
    <location>
        <begin position="61"/>
        <end position="257"/>
    </location>
</feature>
<comment type="subcellular location">
    <subcellularLocation>
        <location evidence="1">Cell envelope</location>
    </subcellularLocation>
</comment>
<dbReference type="PANTHER" id="PTHR30600">
    <property type="entry name" value="CYTOCHROME C PEROXIDASE-RELATED"/>
    <property type="match status" value="1"/>
</dbReference>
<evidence type="ECO:0000256" key="3">
    <source>
        <dbReference type="SAM" id="SignalP"/>
    </source>
</evidence>
<comment type="caution">
    <text evidence="5">The sequence shown here is derived from an EMBL/GenBank/DDBJ whole genome shotgun (WGS) entry which is preliminary data.</text>
</comment>
<evidence type="ECO:0000256" key="1">
    <source>
        <dbReference type="ARBA" id="ARBA00004196"/>
    </source>
</evidence>
<proteinExistence type="predicted"/>
<keyword evidence="2" id="KW-0560">Oxidoreductase</keyword>
<dbReference type="Gene3D" id="1.10.760.10">
    <property type="entry name" value="Cytochrome c-like domain"/>
    <property type="match status" value="2"/>
</dbReference>
<evidence type="ECO:0000313" key="5">
    <source>
        <dbReference type="EMBL" id="MCL1127724.1"/>
    </source>
</evidence>
<dbReference type="Proteomes" id="UP001203423">
    <property type="component" value="Unassembled WGS sequence"/>
</dbReference>
<sequence length="718" mass="79534">MKRLYLSLLIISISLSCAVYAADEVTDSLREPIEQIREELTQYILENNLQPLASRPYVSEEMYILGQSLAFDKILSGNQDTSCMSCHHPLLATGDARSLPLGVNSHNLGQERVGGDLIARHSPSLFNLDLFSNLFWDGRIELDDEGELHTPASQSGDLTQSMIDVFYAAQENDGFEGYGLVAAQAMFPVTDATEMRGEGSLLGGYSNEDFKEIWQALMVRLGGVPEYVQLFEAAYPNVPFESMTFAHAANAIAAFEIRAFDFRDNPWQAVISDVAADASFNDHNLLSEEATRGAHFFFETGCSNCHSGAVMSDFDFHSTATIQYGPGKGDGASGFEDYGRENITLNETDRAKFRTAPLFNIDLTAPYARLGQFNDLWSHIQIYAIPERFWLNQYSGYDRFEDTFTLVPEFETHVSDREKVLLKTLPLPSFDDVQHGFIRTLEYIETQFSRASSDVGRLTSEEGKRLGDGELVLQRQILIPFMEAQTDLRALSLIHLIPESVASGLPVEKGILEGNDATEELVANLGQTFTIVDLNNEYQLNGELSTGEIASYEWSIARVNGLELNQIVLSEVNTATPIISVIEQPYLKNANVTIRLQVTDYLGHSHISTLRFNIEISSVAEDLIAQAGDDFQIIELNHVYQLDGSQSTGDIASYSWSIAKVNGMNIDAVHLNDTGSPTPVISVLEAPADNRASINLKLKVSDSVGNTHQDTLRVKVQL</sequence>